<dbReference type="KEGG" id="arca:HC352_08555"/>
<evidence type="ECO:0000256" key="1">
    <source>
        <dbReference type="ARBA" id="ARBA00000427"/>
    </source>
</evidence>
<dbReference type="Gene3D" id="1.10.287.1490">
    <property type="match status" value="1"/>
</dbReference>
<organism evidence="8 9">
    <name type="scientific">Arcanobacterium buesumense</name>
    <dbReference type="NCBI Taxonomy" id="2722751"/>
    <lineage>
        <taxon>Bacteria</taxon>
        <taxon>Bacillati</taxon>
        <taxon>Actinomycetota</taxon>
        <taxon>Actinomycetes</taxon>
        <taxon>Actinomycetales</taxon>
        <taxon>Actinomycetaceae</taxon>
        <taxon>Arcanobacterium</taxon>
    </lineage>
</organism>
<dbReference type="EC" id="3.2.1.18" evidence="3"/>
<dbReference type="InterPro" id="IPR036278">
    <property type="entry name" value="Sialidase_sf"/>
</dbReference>
<name>A0A6H2EN92_9ACTO</name>
<dbReference type="Pfam" id="PF13088">
    <property type="entry name" value="BNR_2"/>
    <property type="match status" value="1"/>
</dbReference>
<dbReference type="GO" id="GO:0006689">
    <property type="term" value="P:ganglioside catabolic process"/>
    <property type="evidence" value="ECO:0007669"/>
    <property type="project" value="TreeGrafter"/>
</dbReference>
<dbReference type="InterPro" id="IPR026856">
    <property type="entry name" value="Sialidase_fam"/>
</dbReference>
<comment type="catalytic activity">
    <reaction evidence="1">
        <text>Hydrolysis of alpha-(2-&gt;3)-, alpha-(2-&gt;6)-, alpha-(2-&gt;8)- glycosidic linkages of terminal sialic acid residues in oligosaccharides, glycoproteins, glycolipids, colominic acid and synthetic substrates.</text>
        <dbReference type="EC" id="3.2.1.18"/>
    </reaction>
</comment>
<keyword evidence="5" id="KW-0812">Transmembrane</keyword>
<feature type="chain" id="PRO_5026269292" description="exo-alpha-sialidase" evidence="6">
    <location>
        <begin position="28"/>
        <end position="876"/>
    </location>
</feature>
<dbReference type="PANTHER" id="PTHR10628">
    <property type="entry name" value="SIALIDASE"/>
    <property type="match status" value="1"/>
</dbReference>
<evidence type="ECO:0000256" key="2">
    <source>
        <dbReference type="ARBA" id="ARBA00009348"/>
    </source>
</evidence>
<dbReference type="CDD" id="cd15482">
    <property type="entry name" value="Sialidase_non-viral"/>
    <property type="match status" value="1"/>
</dbReference>
<sequence>MRRLTSKLVGVLATVGLMLVPAWPAYAGEDIEPDPAISEPTAISIVTNETGVAKLYFSDPQRGNAYSLGEEIELKLRFESDLPYGVDLQASSETAQGAQNCYWHNFPAKGPGRFDCKPGAQNFRSWPVYTVTEKDQLRGWATVDFTFIAKRQPHDPTGQTITVKKTVKVYKPGEVENLPKDPYQVTKLAQAGSYQYDCHRIPALAKVQGRLIAAWDGRPGGCGDAPNPNSIIMKYSDDDGETWSDFSTIAQGKQGSDKVGYSDPSFIVDEETGTIFAFFVKSFDAGIARSQKGVEPDNRQIIHTVYVKSDNKGETWSEPVLVTKEISQDQDQYARFAASGRGIQLKYGPHKGRLIQQYTVVNEGSWDYGLHQAVSLYSDDHGQSWHAGTPIGGEWGSAMDENKVVELSDGRVLLSSRRYEGQAIFGRHYALSDDGGQTYTLDKTDNRRLKDPRNNASIIRAFPDAPMNSERAKVLLSSHANSDSSRVDGMVSVSFDDGKTWQDTQTFKNGTMQYSTMEPLGDGKYGILFEGEASEILYRTVDLAWLGLDKALPLLPDVEKAEQDLADKQAELDKAQGDLEDSKAELAKTEAEKEQAEKAQQEAENALAQAQDELAKLKAELEKIKADNEANAEELAQAQQAAEEAGKKIDQLEKDKADLAEKLAQAQAEAQAAKEAQAQAQAEAEKLKAEKAELEKKLADVQNKPKAEIPLVPLTPAQPADTPSEEESQPKVMIPAGDIVQGGTYTFTGSGFTPGENYQVTVHSTVVDLGTVTADEHGKFSLAWKVPADFAPGQHTVKVSGAAATVSATFDVMAKKVAQEDANPAPQKPQVVPDVQQHKPVLAKTGVGLGVVAMAMFAMLVLGGALSVTSRRHSNS</sequence>
<protein>
    <recommendedName>
        <fullName evidence="3">exo-alpha-sialidase</fullName>
        <ecNumber evidence="3">3.2.1.18</ecNumber>
    </recommendedName>
</protein>
<keyword evidence="5" id="KW-1133">Transmembrane helix</keyword>
<evidence type="ECO:0000313" key="8">
    <source>
        <dbReference type="EMBL" id="QJC22548.1"/>
    </source>
</evidence>
<keyword evidence="6" id="KW-0732">Signal</keyword>
<accession>A0A6H2EN92</accession>
<evidence type="ECO:0000259" key="7">
    <source>
        <dbReference type="Pfam" id="PF13088"/>
    </source>
</evidence>
<evidence type="ECO:0000313" key="9">
    <source>
        <dbReference type="Proteomes" id="UP000502298"/>
    </source>
</evidence>
<feature type="signal peptide" evidence="6">
    <location>
        <begin position="1"/>
        <end position="27"/>
    </location>
</feature>
<dbReference type="GO" id="GO:0005737">
    <property type="term" value="C:cytoplasm"/>
    <property type="evidence" value="ECO:0007669"/>
    <property type="project" value="TreeGrafter"/>
</dbReference>
<gene>
    <name evidence="8" type="ORF">HC352_08555</name>
</gene>
<evidence type="ECO:0000256" key="3">
    <source>
        <dbReference type="ARBA" id="ARBA00012733"/>
    </source>
</evidence>
<dbReference type="GO" id="GO:0004308">
    <property type="term" value="F:exo-alpha-sialidase activity"/>
    <property type="evidence" value="ECO:0007669"/>
    <property type="project" value="UniProtKB-EC"/>
</dbReference>
<feature type="domain" description="Sialidase" evidence="7">
    <location>
        <begin position="209"/>
        <end position="526"/>
    </location>
</feature>
<evidence type="ECO:0000256" key="5">
    <source>
        <dbReference type="SAM" id="Phobius"/>
    </source>
</evidence>
<comment type="similarity">
    <text evidence="2">Belongs to the glycosyl hydrolase 33 family.</text>
</comment>
<feature type="transmembrane region" description="Helical" evidence="5">
    <location>
        <begin position="847"/>
        <end position="868"/>
    </location>
</feature>
<proteinExistence type="inferred from homology"/>
<evidence type="ECO:0000256" key="4">
    <source>
        <dbReference type="SAM" id="MobiDB-lite"/>
    </source>
</evidence>
<keyword evidence="9" id="KW-1185">Reference proteome</keyword>
<dbReference type="SUPFAM" id="SSF50939">
    <property type="entry name" value="Sialidases"/>
    <property type="match status" value="1"/>
</dbReference>
<dbReference type="Proteomes" id="UP000502298">
    <property type="component" value="Chromosome"/>
</dbReference>
<feature type="region of interest" description="Disordered" evidence="4">
    <location>
        <begin position="573"/>
        <end position="606"/>
    </location>
</feature>
<dbReference type="GO" id="GO:0016020">
    <property type="term" value="C:membrane"/>
    <property type="evidence" value="ECO:0007669"/>
    <property type="project" value="TreeGrafter"/>
</dbReference>
<dbReference type="Gene3D" id="2.120.10.10">
    <property type="match status" value="1"/>
</dbReference>
<feature type="compositionally biased region" description="Basic and acidic residues" evidence="4">
    <location>
        <begin position="573"/>
        <end position="601"/>
    </location>
</feature>
<dbReference type="AlphaFoldDB" id="A0A6H2EN92"/>
<evidence type="ECO:0000256" key="6">
    <source>
        <dbReference type="SAM" id="SignalP"/>
    </source>
</evidence>
<dbReference type="GO" id="GO:0009313">
    <property type="term" value="P:oligosaccharide catabolic process"/>
    <property type="evidence" value="ECO:0007669"/>
    <property type="project" value="TreeGrafter"/>
</dbReference>
<dbReference type="PANTHER" id="PTHR10628:SF30">
    <property type="entry name" value="EXO-ALPHA-SIALIDASE"/>
    <property type="match status" value="1"/>
</dbReference>
<reference evidence="8 9" key="1">
    <citation type="submission" date="2020-03" db="EMBL/GenBank/DDBJ databases">
        <title>Complete genome of Arcanobacterium buesumensis sp. nov. strain 2701.</title>
        <authorList>
            <person name="Borowiak M."/>
            <person name="Alssahen M."/>
            <person name="Laemmler C."/>
            <person name="Malorny B."/>
            <person name="Hassan A."/>
            <person name="Prenger-Berninghoff E."/>
            <person name="Ploetz M."/>
            <person name="Abdulmawjood A."/>
        </authorList>
    </citation>
    <scope>NUCLEOTIDE SEQUENCE [LARGE SCALE GENOMIC DNA]</scope>
    <source>
        <strain evidence="8 9">2701</strain>
    </source>
</reference>
<dbReference type="InterPro" id="IPR011040">
    <property type="entry name" value="Sialidase"/>
</dbReference>
<keyword evidence="5" id="KW-0472">Membrane</keyword>
<dbReference type="EMBL" id="CP050804">
    <property type="protein sequence ID" value="QJC22548.1"/>
    <property type="molecule type" value="Genomic_DNA"/>
</dbReference>